<dbReference type="EMBL" id="CP060637">
    <property type="protein sequence ID" value="QNM15915.1"/>
    <property type="molecule type" value="Genomic_DNA"/>
</dbReference>
<keyword evidence="1" id="KW-0808">Transferase</keyword>
<accession>A0A7G9GYN3</accession>
<dbReference type="PANTHER" id="PTHR43224:SF1">
    <property type="entry name" value="AMIDINOTRANSFERASE"/>
    <property type="match status" value="1"/>
</dbReference>
<dbReference type="NCBIfam" id="NF046062">
    <property type="entry name" value="citrull_CtlX"/>
    <property type="match status" value="1"/>
</dbReference>
<evidence type="ECO:0000313" key="2">
    <source>
        <dbReference type="Proteomes" id="UP000515913"/>
    </source>
</evidence>
<dbReference type="InterPro" id="IPR014541">
    <property type="entry name" value="Amdntrnsf_FN0238"/>
</dbReference>
<dbReference type="GO" id="GO:0016740">
    <property type="term" value="F:transferase activity"/>
    <property type="evidence" value="ECO:0007669"/>
    <property type="project" value="UniProtKB-KW"/>
</dbReference>
<dbReference type="PANTHER" id="PTHR43224">
    <property type="entry name" value="AMIDINOTRANSFERASE"/>
    <property type="match status" value="1"/>
</dbReference>
<name>A0A7G9GYN3_9FUSO</name>
<proteinExistence type="predicted"/>
<dbReference type="Gene3D" id="3.75.10.10">
    <property type="entry name" value="L-arginine/glycine Amidinotransferase, Chain A"/>
    <property type="match status" value="1"/>
</dbReference>
<dbReference type="KEGG" id="fho:H9Q81_03515"/>
<dbReference type="RefSeq" id="WP_187423152.1">
    <property type="nucleotide sequence ID" value="NZ_CP060637.1"/>
</dbReference>
<protein>
    <submittedName>
        <fullName evidence="1">Amidinotransferase</fullName>
    </submittedName>
</protein>
<dbReference type="SUPFAM" id="SSF55909">
    <property type="entry name" value="Pentein"/>
    <property type="match status" value="1"/>
</dbReference>
<evidence type="ECO:0000313" key="1">
    <source>
        <dbReference type="EMBL" id="QNM15915.1"/>
    </source>
</evidence>
<organism evidence="1 2">
    <name type="scientific">Fusobacterium hominis</name>
    <dbReference type="NCBI Taxonomy" id="2764326"/>
    <lineage>
        <taxon>Bacteria</taxon>
        <taxon>Fusobacteriati</taxon>
        <taxon>Fusobacteriota</taxon>
        <taxon>Fusobacteriia</taxon>
        <taxon>Fusobacteriales</taxon>
        <taxon>Fusobacteriaceae</taxon>
        <taxon>Fusobacterium</taxon>
    </lineage>
</organism>
<gene>
    <name evidence="1" type="ORF">H9Q81_03515</name>
</gene>
<dbReference type="Pfam" id="PF19420">
    <property type="entry name" value="DDAH_eukar"/>
    <property type="match status" value="1"/>
</dbReference>
<dbReference type="AlphaFoldDB" id="A0A7G9GYN3"/>
<keyword evidence="2" id="KW-1185">Reference proteome</keyword>
<sequence>MNKQITNSILMVRPIKFNFNEETAVNNHYQHKNDIKVEEIQNKALKEFDDFVNLLKQKGINVHVIEDTPLPPTPDSIFPNNWFSTHEDKKLVIYPMFAKNRRMEIVKFKNKLIDIVGEKNIEIIDYSEKVKDMIFLEGTGSIVLDRTNKKAYCSLSPRSDKNLFLKFCNDLGYKPVTFTSYQDGNEIYHTNVMMGIGESKAIICLDCIEDINERKKVIDELKENNKEIIEISLEQVKYFLGNVLEVEGKDSKRYIVISKTAYNSMTKEQIKKIEKDTEIICADVSTIEYYGGGSVRCMLGEIFIK</sequence>
<dbReference type="PIRSF" id="PIRSF028188">
    <property type="entry name" value="Amdntrnsf_FN0238"/>
    <property type="match status" value="1"/>
</dbReference>
<dbReference type="Proteomes" id="UP000515913">
    <property type="component" value="Chromosome"/>
</dbReference>
<reference evidence="1 2" key="1">
    <citation type="submission" date="2020-08" db="EMBL/GenBank/DDBJ databases">
        <authorList>
            <person name="Liu C."/>
            <person name="Sun Q."/>
        </authorList>
    </citation>
    <scope>NUCLEOTIDE SEQUENCE [LARGE SCALE GENOMIC DNA]</scope>
    <source>
        <strain evidence="1 2">NSJ-57</strain>
    </source>
</reference>